<dbReference type="InterPro" id="IPR003156">
    <property type="entry name" value="DHHA1_dom"/>
</dbReference>
<dbReference type="Gene3D" id="3.90.1640.10">
    <property type="entry name" value="inorganic pyrophosphatase (n-terminal core)"/>
    <property type="match status" value="1"/>
</dbReference>
<dbReference type="EMBL" id="JACJLA010000018">
    <property type="protein sequence ID" value="MBM6913368.1"/>
    <property type="molecule type" value="Genomic_DNA"/>
</dbReference>
<reference evidence="3 4" key="1">
    <citation type="journal article" date="2021" name="Sci. Rep.">
        <title>The distribution of antibiotic resistance genes in chicken gut microbiota commensals.</title>
        <authorList>
            <person name="Juricova H."/>
            <person name="Matiasovicova J."/>
            <person name="Kubasova T."/>
            <person name="Cejkova D."/>
            <person name="Rychlik I."/>
        </authorList>
    </citation>
    <scope>NUCLEOTIDE SEQUENCE [LARGE SCALE GENOMIC DNA]</scope>
    <source>
        <strain evidence="3 4">An537</strain>
    </source>
</reference>
<dbReference type="PANTHER" id="PTHR47618:SF1">
    <property type="entry name" value="BIFUNCTIONAL OLIGORIBONUCLEASE AND PAP PHOSPHATASE NRNA"/>
    <property type="match status" value="1"/>
</dbReference>
<dbReference type="InterPro" id="IPR051319">
    <property type="entry name" value="Oligoribo/pAp-PDE_c-di-AMP_PDE"/>
</dbReference>
<keyword evidence="4" id="KW-1185">Reference proteome</keyword>
<accession>A0ABS2GIY0</accession>
<protein>
    <submittedName>
        <fullName evidence="3">Bifunctional oligoribonuclease/PAP phosphatase NrnA</fullName>
    </submittedName>
</protein>
<organism evidence="3 4">
    <name type="scientific">Veillonella magna</name>
    <dbReference type="NCBI Taxonomy" id="464322"/>
    <lineage>
        <taxon>Bacteria</taxon>
        <taxon>Bacillati</taxon>
        <taxon>Bacillota</taxon>
        <taxon>Negativicutes</taxon>
        <taxon>Veillonellales</taxon>
        <taxon>Veillonellaceae</taxon>
        <taxon>Veillonella</taxon>
    </lineage>
</organism>
<dbReference type="Proteomes" id="UP000707138">
    <property type="component" value="Unassembled WGS sequence"/>
</dbReference>
<gene>
    <name evidence="3" type="ORF">H6A01_08555</name>
</gene>
<name>A0ABS2GIY0_9FIRM</name>
<feature type="domain" description="DDH" evidence="1">
    <location>
        <begin position="19"/>
        <end position="159"/>
    </location>
</feature>
<proteinExistence type="predicted"/>
<dbReference type="SUPFAM" id="SSF64182">
    <property type="entry name" value="DHH phosphoesterases"/>
    <property type="match status" value="1"/>
</dbReference>
<feature type="domain" description="DHHA1" evidence="2">
    <location>
        <begin position="237"/>
        <end position="311"/>
    </location>
</feature>
<dbReference type="PANTHER" id="PTHR47618">
    <property type="entry name" value="BIFUNCTIONAL OLIGORIBONUCLEASE AND PAP PHOSPHATASE NRNA"/>
    <property type="match status" value="1"/>
</dbReference>
<dbReference type="InterPro" id="IPR001667">
    <property type="entry name" value="DDH_dom"/>
</dbReference>
<evidence type="ECO:0000259" key="1">
    <source>
        <dbReference type="Pfam" id="PF01368"/>
    </source>
</evidence>
<comment type="caution">
    <text evidence="3">The sequence shown here is derived from an EMBL/GenBank/DDBJ whole genome shotgun (WGS) entry which is preliminary data.</text>
</comment>
<sequence length="313" mass="33921">MEMLNIDSLKAIIDDAQSIVLTVHVNPDGDAIGSMLGMYEALLQQGKNVQMVVDSPVPHKFSFLKYADRVQPPEALQSLEQPDILLVLDASTFERIGKVGEVCKAPIYNIDHHISNTKFAAGLYLVPEFAATGEIVAHLCEQWHWPITPSMADALYLGIATDCGFFKFSNTTEHTLRMAALCVQCGARPQVVSEHVELTSMNRLAIMRKALANVEFPHDGRVGIIALDEELMALAGDDTDGYVDLVRNVEGVDVAVLLKAVGPKTTRVSLRSKATDVNQIAGHFGGGGHIRAAGCTIQLPLEAAKAELLKELP</sequence>
<evidence type="ECO:0000259" key="2">
    <source>
        <dbReference type="Pfam" id="PF02272"/>
    </source>
</evidence>
<dbReference type="InterPro" id="IPR038763">
    <property type="entry name" value="DHH_sf"/>
</dbReference>
<evidence type="ECO:0000313" key="3">
    <source>
        <dbReference type="EMBL" id="MBM6913368.1"/>
    </source>
</evidence>
<dbReference type="RefSeq" id="WP_205088297.1">
    <property type="nucleotide sequence ID" value="NZ_JACJLA010000018.1"/>
</dbReference>
<evidence type="ECO:0000313" key="4">
    <source>
        <dbReference type="Proteomes" id="UP000707138"/>
    </source>
</evidence>
<dbReference type="Gene3D" id="3.10.310.30">
    <property type="match status" value="1"/>
</dbReference>
<dbReference type="Pfam" id="PF02272">
    <property type="entry name" value="DHHA1"/>
    <property type="match status" value="1"/>
</dbReference>
<dbReference type="Pfam" id="PF01368">
    <property type="entry name" value="DHH"/>
    <property type="match status" value="1"/>
</dbReference>